<gene>
    <name evidence="1" type="ORF">S12H4_63581</name>
</gene>
<feature type="non-terminal residue" evidence="1">
    <location>
        <position position="34"/>
    </location>
</feature>
<evidence type="ECO:0000313" key="1">
    <source>
        <dbReference type="EMBL" id="GAJ19619.1"/>
    </source>
</evidence>
<proteinExistence type="predicted"/>
<sequence>DILPEQKEISDLGGTMRLGKHKILIEKGSLFEKL</sequence>
<name>X1UQ40_9ZZZZ</name>
<dbReference type="EMBL" id="BARW01043389">
    <property type="protein sequence ID" value="GAJ19619.1"/>
    <property type="molecule type" value="Genomic_DNA"/>
</dbReference>
<protein>
    <submittedName>
        <fullName evidence="1">Uncharacterized protein</fullName>
    </submittedName>
</protein>
<comment type="caution">
    <text evidence="1">The sequence shown here is derived from an EMBL/GenBank/DDBJ whole genome shotgun (WGS) entry which is preliminary data.</text>
</comment>
<accession>X1UQ40</accession>
<organism evidence="1">
    <name type="scientific">marine sediment metagenome</name>
    <dbReference type="NCBI Taxonomy" id="412755"/>
    <lineage>
        <taxon>unclassified sequences</taxon>
        <taxon>metagenomes</taxon>
        <taxon>ecological metagenomes</taxon>
    </lineage>
</organism>
<reference evidence="1" key="1">
    <citation type="journal article" date="2014" name="Front. Microbiol.">
        <title>High frequency of phylogenetically diverse reductive dehalogenase-homologous genes in deep subseafloor sedimentary metagenomes.</title>
        <authorList>
            <person name="Kawai M."/>
            <person name="Futagami T."/>
            <person name="Toyoda A."/>
            <person name="Takaki Y."/>
            <person name="Nishi S."/>
            <person name="Hori S."/>
            <person name="Arai W."/>
            <person name="Tsubouchi T."/>
            <person name="Morono Y."/>
            <person name="Uchiyama I."/>
            <person name="Ito T."/>
            <person name="Fujiyama A."/>
            <person name="Inagaki F."/>
            <person name="Takami H."/>
        </authorList>
    </citation>
    <scope>NUCLEOTIDE SEQUENCE</scope>
    <source>
        <strain evidence="1">Expedition CK06-06</strain>
    </source>
</reference>
<dbReference type="AlphaFoldDB" id="X1UQ40"/>
<feature type="non-terminal residue" evidence="1">
    <location>
        <position position="1"/>
    </location>
</feature>